<dbReference type="InterPro" id="IPR036179">
    <property type="entry name" value="Ig-like_dom_sf"/>
</dbReference>
<dbReference type="InParanoid" id="G3U8E5"/>
<dbReference type="SUPFAM" id="SSF48726">
    <property type="entry name" value="Immunoglobulin"/>
    <property type="match status" value="1"/>
</dbReference>
<evidence type="ECO:0000313" key="3">
    <source>
        <dbReference type="Proteomes" id="UP000007646"/>
    </source>
</evidence>
<organism evidence="2 3">
    <name type="scientific">Loxodonta africana</name>
    <name type="common">African elephant</name>
    <dbReference type="NCBI Taxonomy" id="9785"/>
    <lineage>
        <taxon>Eukaryota</taxon>
        <taxon>Metazoa</taxon>
        <taxon>Chordata</taxon>
        <taxon>Craniata</taxon>
        <taxon>Vertebrata</taxon>
        <taxon>Euteleostomi</taxon>
        <taxon>Mammalia</taxon>
        <taxon>Eutheria</taxon>
        <taxon>Afrotheria</taxon>
        <taxon>Proboscidea</taxon>
        <taxon>Elephantidae</taxon>
        <taxon>Loxodonta</taxon>
    </lineage>
</organism>
<dbReference type="STRING" id="9785.ENSLAFP00000024103"/>
<reference evidence="2" key="3">
    <citation type="submission" date="2025-09" db="UniProtKB">
        <authorList>
            <consortium name="Ensembl"/>
        </authorList>
    </citation>
    <scope>IDENTIFICATION</scope>
    <source>
        <strain evidence="2">Isolate ISIS603380</strain>
    </source>
</reference>
<dbReference type="Gene3D" id="2.60.40.10">
    <property type="entry name" value="Immunoglobulins"/>
    <property type="match status" value="1"/>
</dbReference>
<evidence type="ECO:0000313" key="2">
    <source>
        <dbReference type="Ensembl" id="ENSLAFP00000024103.1"/>
    </source>
</evidence>
<evidence type="ECO:0008006" key="4">
    <source>
        <dbReference type="Google" id="ProtNLM"/>
    </source>
</evidence>
<keyword evidence="1" id="KW-1133">Transmembrane helix</keyword>
<dbReference type="Proteomes" id="UP000007646">
    <property type="component" value="Unassembled WGS sequence"/>
</dbReference>
<keyword evidence="3" id="KW-1185">Reference proteome</keyword>
<dbReference type="PANTHER" id="PTHR23267">
    <property type="entry name" value="IMMUNOGLOBULIN LIGHT CHAIN"/>
    <property type="match status" value="1"/>
</dbReference>
<dbReference type="AlphaFoldDB" id="G3U8E5"/>
<dbReference type="Ensembl" id="ENSLAFT00000027135.1">
    <property type="protein sequence ID" value="ENSLAFP00000024103.1"/>
    <property type="gene ID" value="ENSLAFG00000026151.1"/>
</dbReference>
<feature type="transmembrane region" description="Helical" evidence="1">
    <location>
        <begin position="7"/>
        <end position="26"/>
    </location>
</feature>
<dbReference type="InterPro" id="IPR013783">
    <property type="entry name" value="Ig-like_fold"/>
</dbReference>
<proteinExistence type="predicted"/>
<keyword evidence="1" id="KW-0812">Transmembrane</keyword>
<reference evidence="2" key="2">
    <citation type="submission" date="2025-08" db="UniProtKB">
        <authorList>
            <consortium name="Ensembl"/>
        </authorList>
    </citation>
    <scope>IDENTIFICATION</scope>
    <source>
        <strain evidence="2">Isolate ISIS603380</strain>
    </source>
</reference>
<keyword evidence="1" id="KW-0472">Membrane</keyword>
<protein>
    <recommendedName>
        <fullName evidence="4">Immunoglobulin V-set domain-containing protein</fullName>
    </recommendedName>
</protein>
<sequence length="128" mass="14427">QDSSVQLLNFLVYFGIILASNGLTVMTQTPLSFPVILGELVTNSCKKWIYTYLHWYQHNSGWPSRLLMSMASNQFSGVPDWFSGTGLGTEFRLKISRVEDEDIAFYYCQPSTQIPATVVQPCTQTSCL</sequence>
<dbReference type="GeneTree" id="ENSGT00940000153770"/>
<reference evidence="2 3" key="1">
    <citation type="submission" date="2009-06" db="EMBL/GenBank/DDBJ databases">
        <title>The Genome Sequence of Loxodonta africana (African elephant).</title>
        <authorList>
            <person name="Di Palma F."/>
            <person name="Heiman D."/>
            <person name="Young S."/>
            <person name="Johnson J."/>
            <person name="Lander E.S."/>
            <person name="Lindblad-Toh K."/>
        </authorList>
    </citation>
    <scope>NUCLEOTIDE SEQUENCE [LARGE SCALE GENOMIC DNA]</scope>
    <source>
        <strain evidence="2 3">Isolate ISIS603380</strain>
    </source>
</reference>
<evidence type="ECO:0000256" key="1">
    <source>
        <dbReference type="SAM" id="Phobius"/>
    </source>
</evidence>
<name>G3U8E5_LOXAF</name>
<accession>G3U8E5</accession>
<dbReference type="InterPro" id="IPR050150">
    <property type="entry name" value="IgV_Light_Chain"/>
</dbReference>